<evidence type="ECO:0008006" key="4">
    <source>
        <dbReference type="Google" id="ProtNLM"/>
    </source>
</evidence>
<dbReference type="AlphaFoldDB" id="A0A8H1QR07"/>
<evidence type="ECO:0000313" key="3">
    <source>
        <dbReference type="Proteomes" id="UP000298111"/>
    </source>
</evidence>
<protein>
    <recommendedName>
        <fullName evidence="4">Esterase</fullName>
    </recommendedName>
</protein>
<dbReference type="Pfam" id="PF00756">
    <property type="entry name" value="Esterase"/>
    <property type="match status" value="1"/>
</dbReference>
<comment type="caution">
    <text evidence="2">The sequence shown here is derived from an EMBL/GenBank/DDBJ whole genome shotgun (WGS) entry which is preliminary data.</text>
</comment>
<organism evidence="2 3">
    <name type="scientific">Streptomyces albus</name>
    <dbReference type="NCBI Taxonomy" id="1888"/>
    <lineage>
        <taxon>Bacteria</taxon>
        <taxon>Bacillati</taxon>
        <taxon>Actinomycetota</taxon>
        <taxon>Actinomycetes</taxon>
        <taxon>Kitasatosporales</taxon>
        <taxon>Streptomycetaceae</taxon>
        <taxon>Streptomyces</taxon>
    </lineage>
</organism>
<evidence type="ECO:0000256" key="1">
    <source>
        <dbReference type="SAM" id="MobiDB-lite"/>
    </source>
</evidence>
<accession>A0A8H1QR07</accession>
<dbReference type="PANTHER" id="PTHR48098:SF1">
    <property type="entry name" value="DIACYLGLYCEROL ACYLTRANSFERASE_MYCOLYLTRANSFERASE AG85A"/>
    <property type="match status" value="1"/>
</dbReference>
<name>A0A8H1QR07_9ACTN</name>
<dbReference type="InterPro" id="IPR050583">
    <property type="entry name" value="Mycobacterial_A85_antigen"/>
</dbReference>
<dbReference type="PANTHER" id="PTHR48098">
    <property type="entry name" value="ENTEROCHELIN ESTERASE-RELATED"/>
    <property type="match status" value="1"/>
</dbReference>
<feature type="region of interest" description="Disordered" evidence="1">
    <location>
        <begin position="1"/>
        <end position="29"/>
    </location>
</feature>
<dbReference type="GeneID" id="75184707"/>
<evidence type="ECO:0000313" key="2">
    <source>
        <dbReference type="EMBL" id="TGG78851.1"/>
    </source>
</evidence>
<dbReference type="Gene3D" id="3.40.50.1820">
    <property type="entry name" value="alpha/beta hydrolase"/>
    <property type="match status" value="1"/>
</dbReference>
<dbReference type="EMBL" id="RCIY01000085">
    <property type="protein sequence ID" value="TGG78851.1"/>
    <property type="molecule type" value="Genomic_DNA"/>
</dbReference>
<feature type="compositionally biased region" description="Basic residues" evidence="1">
    <location>
        <begin position="1"/>
        <end position="10"/>
    </location>
</feature>
<dbReference type="InterPro" id="IPR000801">
    <property type="entry name" value="Esterase-like"/>
</dbReference>
<gene>
    <name evidence="2" type="ORF">D8771_24450</name>
</gene>
<dbReference type="SUPFAM" id="SSF53474">
    <property type="entry name" value="alpha/beta-Hydrolases"/>
    <property type="match status" value="1"/>
</dbReference>
<dbReference type="Proteomes" id="UP000298111">
    <property type="component" value="Unassembled WGS sequence"/>
</dbReference>
<dbReference type="InterPro" id="IPR029058">
    <property type="entry name" value="AB_hydrolase_fold"/>
</dbReference>
<dbReference type="GO" id="GO:0016747">
    <property type="term" value="F:acyltransferase activity, transferring groups other than amino-acyl groups"/>
    <property type="evidence" value="ECO:0007669"/>
    <property type="project" value="TreeGrafter"/>
</dbReference>
<proteinExistence type="predicted"/>
<reference evidence="2 3" key="1">
    <citation type="submission" date="2018-10" db="EMBL/GenBank/DDBJ databases">
        <title>Isolation of pseudouridimycin from Streptomyces albus DSM 40763.</title>
        <authorList>
            <person name="Rosenqvist P."/>
            <person name="Metsae-Ketelae M."/>
            <person name="Virta P."/>
        </authorList>
    </citation>
    <scope>NUCLEOTIDE SEQUENCE [LARGE SCALE GENOMIC DNA]</scope>
    <source>
        <strain evidence="2 3">DSM 40763</strain>
    </source>
</reference>
<sequence length="403" mass="43191">MRTAQRRSARGRPPGPQAAAPAGRRRPARHRPWPAWCAALALAVALGLPTAVPRAQARPADGTATALPPLPAPDAHGLDLTQWREVPGFDGRLGEATFLTDAVFAPAGAGKPSIDPVRKPVKVRIHLPAHYDPAKRYPVLYLLHGGAADVKQWSEPGDGDIAHTLEGTAFDGIVVMPEGGKAGWYSDWPGHTDGNFAPQWETFHIRQLLPWIDANFATRAERSGRAVAGASMGGLGALKYAAAHRDLFSSVGVFSGGTDIRPAAAQRTVNDSLWFYGAAFSWTGLLDGTYRVTGSTAHRMETVFGPASGWAAFNPVQVAATEASYKAYDGRLALYAGTGESDIHEWNEALHAPLTARGVTHRYCTGPGGHEMRLWQQDLRNFLDYIHGSGTRSCPNGWASPTS</sequence>
<dbReference type="RefSeq" id="WP_051705722.1">
    <property type="nucleotide sequence ID" value="NZ_CP103060.1"/>
</dbReference>